<dbReference type="PATRIC" id="fig|1622118.3.peg.14"/>
<accession>A0A0X8G461</accession>
<keyword evidence="3" id="KW-1185">Reference proteome</keyword>
<dbReference type="PANTHER" id="PTHR43755:SF1">
    <property type="entry name" value="FAD-DEPENDENT PYRIDINE NUCLEOTIDE-DISULPHIDE OXIDOREDUCTASE"/>
    <property type="match status" value="1"/>
</dbReference>
<dbReference type="Gene3D" id="3.50.50.60">
    <property type="entry name" value="FAD/NAD(P)-binding domain"/>
    <property type="match status" value="2"/>
</dbReference>
<dbReference type="RefSeq" id="WP_068205474.1">
    <property type="nucleotide sequence ID" value="NZ_CP013355.1"/>
</dbReference>
<dbReference type="OrthoDB" id="9805710at2"/>
<gene>
    <name evidence="2" type="ORF">Lupro_00070</name>
</gene>
<dbReference type="Proteomes" id="UP000059672">
    <property type="component" value="Chromosome"/>
</dbReference>
<name>A0A0X8G461_9FLAO</name>
<dbReference type="AlphaFoldDB" id="A0A0X8G461"/>
<reference evidence="3" key="1">
    <citation type="submission" date="2015-12" db="EMBL/GenBank/DDBJ databases">
        <title>Complete genome sequence of Lutibacter profundus strain LP1.</title>
        <authorList>
            <person name="Wissuwa J."/>
            <person name="Le Moine Bauer S."/>
            <person name="Stokke R."/>
            <person name="Dahle H."/>
            <person name="Steen I.H."/>
        </authorList>
    </citation>
    <scope>NUCLEOTIDE SEQUENCE [LARGE SCALE GENOMIC DNA]</scope>
    <source>
        <strain evidence="3">LP1</strain>
    </source>
</reference>
<dbReference type="InterPro" id="IPR052541">
    <property type="entry name" value="SQRD"/>
</dbReference>
<dbReference type="Pfam" id="PF21706">
    <property type="entry name" value="FCSD_central"/>
    <property type="match status" value="1"/>
</dbReference>
<organism evidence="2 3">
    <name type="scientific">Lutibacter profundi</name>
    <dbReference type="NCBI Taxonomy" id="1622118"/>
    <lineage>
        <taxon>Bacteria</taxon>
        <taxon>Pseudomonadati</taxon>
        <taxon>Bacteroidota</taxon>
        <taxon>Flavobacteriia</taxon>
        <taxon>Flavobacteriales</taxon>
        <taxon>Flavobacteriaceae</taxon>
        <taxon>Lutibacter</taxon>
    </lineage>
</organism>
<feature type="domain" description="Sulfide dehydrogenase [flavocytochrome c] flavoprotein chain central" evidence="1">
    <location>
        <begin position="146"/>
        <end position="250"/>
    </location>
</feature>
<dbReference type="EMBL" id="CP013355">
    <property type="protein sequence ID" value="AMC09756.1"/>
    <property type="molecule type" value="Genomic_DNA"/>
</dbReference>
<reference evidence="2 3" key="2">
    <citation type="journal article" date="2016" name="Int. J. Syst. Evol. Microbiol.">
        <title>Lutibacter profundi sp. nov., isolated from a deep-sea hydrothermal system on the Arctic Mid-Ocean Ridge and emended description of the genus Lutibacter.</title>
        <authorList>
            <person name="Le Moine Bauer S."/>
            <person name="Roalkvam I."/>
            <person name="Steen I.H."/>
            <person name="Dahle H."/>
        </authorList>
    </citation>
    <scope>NUCLEOTIDE SEQUENCE [LARGE SCALE GENOMIC DNA]</scope>
    <source>
        <strain evidence="2 3">LP1</strain>
    </source>
</reference>
<dbReference type="PANTHER" id="PTHR43755">
    <property type="match status" value="1"/>
</dbReference>
<evidence type="ECO:0000259" key="1">
    <source>
        <dbReference type="Pfam" id="PF21706"/>
    </source>
</evidence>
<sequence length="410" mass="46252">MKNLLILGAGTAGTMMLNKLHKELDKEEWKITIVDQYKTHYYQPGFLFIPFGIYNKQDVTKPKYDFFPPGVDVIFSPIDRIAGEENKVYLEGGKVLNYDFLIAATGTQTRPSETEGLKDKLWYKDIFDFYTIEGALALHKRFKDWEGGNLVMCIPELPYKCPVAPIEFVCLAEAYFAERGMKDKVNISYVTLMSGAFTKPVASKMLGDLLEEKNIKVIPDFYLSHVDNENKKIISYDEQEIPFDILTIVPVNMGSDMVKRSGLGDDMNYIKTNKFTLQSDQFENIFVIGDAANIPTSKAGSVAHFAGEILMENILAAMEGRALPAKFDGHANCYIETGHGKGALIDFNYETEPLPGTFPLPGIGPFGLLKNTKMNHYGKILFRWIYWHILLKGKELPIEADMSMAGKKRI</sequence>
<dbReference type="KEGG" id="lut:Lupro_00070"/>
<dbReference type="STRING" id="1622118.Lupro_00070"/>
<protein>
    <submittedName>
        <fullName evidence="2">Oxidoreductase</fullName>
    </submittedName>
</protein>
<proteinExistence type="predicted"/>
<dbReference type="SUPFAM" id="SSF51905">
    <property type="entry name" value="FAD/NAD(P)-binding domain"/>
    <property type="match status" value="2"/>
</dbReference>
<dbReference type="InterPro" id="IPR049386">
    <property type="entry name" value="FCSD_central"/>
</dbReference>
<evidence type="ECO:0000313" key="2">
    <source>
        <dbReference type="EMBL" id="AMC09756.1"/>
    </source>
</evidence>
<evidence type="ECO:0000313" key="3">
    <source>
        <dbReference type="Proteomes" id="UP000059672"/>
    </source>
</evidence>
<dbReference type="InterPro" id="IPR036188">
    <property type="entry name" value="FAD/NAD-bd_sf"/>
</dbReference>